<dbReference type="FunFam" id="3.50.50.60:FF:000235">
    <property type="entry name" value="Glutathione reductase"/>
    <property type="match status" value="1"/>
</dbReference>
<dbReference type="InParanoid" id="C5L0N7"/>
<dbReference type="Gene3D" id="3.50.50.60">
    <property type="entry name" value="FAD/NAD(P)-binding domain"/>
    <property type="match status" value="2"/>
</dbReference>
<feature type="binding site" evidence="10">
    <location>
        <position position="146"/>
    </location>
    <ligand>
        <name>FAD</name>
        <dbReference type="ChEBI" id="CHEBI:57692"/>
    </ligand>
</feature>
<feature type="domain" description="Pyridine nucleotide-disulphide oxidoreductase dimerisation" evidence="12">
    <location>
        <begin position="382"/>
        <end position="496"/>
    </location>
</feature>
<feature type="disulfide bond" description="Redox-active" evidence="11">
    <location>
        <begin position="68"/>
        <end position="73"/>
    </location>
</feature>
<dbReference type="GO" id="GO:0005829">
    <property type="term" value="C:cytosol"/>
    <property type="evidence" value="ECO:0007669"/>
    <property type="project" value="TreeGrafter"/>
</dbReference>
<dbReference type="Pfam" id="PF02852">
    <property type="entry name" value="Pyr_redox_dim"/>
    <property type="match status" value="1"/>
</dbReference>
<dbReference type="Gene3D" id="3.30.390.30">
    <property type="match status" value="1"/>
</dbReference>
<dbReference type="GeneID" id="9087092"/>
<dbReference type="GO" id="GO:0005739">
    <property type="term" value="C:mitochondrion"/>
    <property type="evidence" value="ECO:0007669"/>
    <property type="project" value="TreeGrafter"/>
</dbReference>
<evidence type="ECO:0000259" key="13">
    <source>
        <dbReference type="Pfam" id="PF07992"/>
    </source>
</evidence>
<keyword evidence="6" id="KW-0560">Oxidoreductase</keyword>
<dbReference type="InterPro" id="IPR036188">
    <property type="entry name" value="FAD/NAD-bd_sf"/>
</dbReference>
<dbReference type="PRINTS" id="PR00411">
    <property type="entry name" value="PNDRDTASEI"/>
</dbReference>
<keyword evidence="8" id="KW-0676">Redox-active center</keyword>
<comment type="similarity">
    <text evidence="1">Belongs to the class-I pyridine nucleotide-disulfide oxidoreductase family.</text>
</comment>
<dbReference type="FunFam" id="3.30.390.30:FF:000003">
    <property type="entry name" value="Glutathione reductase"/>
    <property type="match status" value="1"/>
</dbReference>
<dbReference type="NCBIfam" id="NF004776">
    <property type="entry name" value="PRK06116.1"/>
    <property type="match status" value="1"/>
</dbReference>
<evidence type="ECO:0000313" key="15">
    <source>
        <dbReference type="Proteomes" id="UP000007800"/>
    </source>
</evidence>
<dbReference type="InterPro" id="IPR004099">
    <property type="entry name" value="Pyr_nucl-diS_OxRdtase_dimer"/>
</dbReference>
<keyword evidence="4" id="KW-0285">Flavoprotein</keyword>
<dbReference type="GO" id="GO:0004362">
    <property type="term" value="F:glutathione-disulfide reductase (NADPH) activity"/>
    <property type="evidence" value="ECO:0007669"/>
    <property type="project" value="UniProtKB-EC"/>
</dbReference>
<dbReference type="GO" id="GO:0006749">
    <property type="term" value="P:glutathione metabolic process"/>
    <property type="evidence" value="ECO:0007669"/>
    <property type="project" value="TreeGrafter"/>
</dbReference>
<evidence type="ECO:0000256" key="2">
    <source>
        <dbReference type="ARBA" id="ARBA00011738"/>
    </source>
</evidence>
<dbReference type="AlphaFoldDB" id="C5L0N7"/>
<gene>
    <name evidence="14" type="ORF">Pmar_PMAR022127</name>
</gene>
<feature type="domain" description="FAD/NAD(P)-binding" evidence="13">
    <location>
        <begin position="23"/>
        <end position="358"/>
    </location>
</feature>
<keyword evidence="10" id="KW-0520">NAD</keyword>
<evidence type="ECO:0000256" key="11">
    <source>
        <dbReference type="PIRSR" id="PIRSR000350-4"/>
    </source>
</evidence>
<evidence type="ECO:0000256" key="10">
    <source>
        <dbReference type="PIRSR" id="PIRSR000350-3"/>
    </source>
</evidence>
<evidence type="ECO:0000256" key="4">
    <source>
        <dbReference type="ARBA" id="ARBA00022630"/>
    </source>
</evidence>
<dbReference type="GO" id="GO:0034599">
    <property type="term" value="P:cellular response to oxidative stress"/>
    <property type="evidence" value="ECO:0007669"/>
    <property type="project" value="TreeGrafter"/>
</dbReference>
<dbReference type="PRINTS" id="PR00368">
    <property type="entry name" value="FADPNR"/>
</dbReference>
<proteinExistence type="inferred from homology"/>
<dbReference type="RefSeq" id="XP_002777894.1">
    <property type="nucleotide sequence ID" value="XM_002777848.1"/>
</dbReference>
<dbReference type="Proteomes" id="UP000007800">
    <property type="component" value="Unassembled WGS sequence"/>
</dbReference>
<evidence type="ECO:0000256" key="9">
    <source>
        <dbReference type="PIRSR" id="PIRSR000350-2"/>
    </source>
</evidence>
<dbReference type="PANTHER" id="PTHR42737:SF2">
    <property type="entry name" value="GLUTATHIONE REDUCTASE"/>
    <property type="match status" value="1"/>
</dbReference>
<evidence type="ECO:0000259" key="12">
    <source>
        <dbReference type="Pfam" id="PF02852"/>
    </source>
</evidence>
<dbReference type="EMBL" id="GG678123">
    <property type="protein sequence ID" value="EER09689.1"/>
    <property type="molecule type" value="Genomic_DNA"/>
</dbReference>
<evidence type="ECO:0000256" key="5">
    <source>
        <dbReference type="ARBA" id="ARBA00022827"/>
    </source>
</evidence>
<dbReference type="PIRSF" id="PIRSF000350">
    <property type="entry name" value="Mercury_reductase_MerA"/>
    <property type="match status" value="1"/>
</dbReference>
<keyword evidence="15" id="KW-1185">Reference proteome</keyword>
<comment type="cofactor">
    <cofactor evidence="10">
        <name>FAD</name>
        <dbReference type="ChEBI" id="CHEBI:57692"/>
    </cofactor>
    <text evidence="10">Binds 1 FAD per subunit.</text>
</comment>
<dbReference type="InterPro" id="IPR001100">
    <property type="entry name" value="Pyr_nuc-diS_OxRdtase"/>
</dbReference>
<name>C5L0N7_PERM5</name>
<feature type="binding site" evidence="10">
    <location>
        <begin position="212"/>
        <end position="219"/>
    </location>
    <ligand>
        <name>NAD(+)</name>
        <dbReference type="ChEBI" id="CHEBI:57540"/>
    </ligand>
</feature>
<feature type="binding site" evidence="10">
    <location>
        <position position="77"/>
    </location>
    <ligand>
        <name>FAD</name>
        <dbReference type="ChEBI" id="CHEBI:57692"/>
    </ligand>
</feature>
<dbReference type="InterPro" id="IPR046952">
    <property type="entry name" value="GSHR/TRXR-like"/>
</dbReference>
<dbReference type="SUPFAM" id="SSF55424">
    <property type="entry name" value="FAD/NAD-linked reductases, dimerisation (C-terminal) domain"/>
    <property type="match status" value="1"/>
</dbReference>
<dbReference type="SUPFAM" id="SSF51905">
    <property type="entry name" value="FAD/NAD(P)-binding domain"/>
    <property type="match status" value="1"/>
</dbReference>
<organism evidence="15">
    <name type="scientific">Perkinsus marinus (strain ATCC 50983 / TXsc)</name>
    <dbReference type="NCBI Taxonomy" id="423536"/>
    <lineage>
        <taxon>Eukaryota</taxon>
        <taxon>Sar</taxon>
        <taxon>Alveolata</taxon>
        <taxon>Perkinsozoa</taxon>
        <taxon>Perkinsea</taxon>
        <taxon>Perkinsida</taxon>
        <taxon>Perkinsidae</taxon>
        <taxon>Perkinsus</taxon>
    </lineage>
</organism>
<dbReference type="GO" id="GO:0050660">
    <property type="term" value="F:flavin adenine dinucleotide binding"/>
    <property type="evidence" value="ECO:0007669"/>
    <property type="project" value="InterPro"/>
</dbReference>
<evidence type="ECO:0000256" key="3">
    <source>
        <dbReference type="ARBA" id="ARBA00012607"/>
    </source>
</evidence>
<protein>
    <recommendedName>
        <fullName evidence="3">glutathione-disulfide reductase</fullName>
        <ecNumber evidence="3">1.8.1.7</ecNumber>
    </recommendedName>
</protein>
<evidence type="ECO:0000256" key="8">
    <source>
        <dbReference type="ARBA" id="ARBA00023284"/>
    </source>
</evidence>
<evidence type="ECO:0000256" key="6">
    <source>
        <dbReference type="ARBA" id="ARBA00023002"/>
    </source>
</evidence>
<dbReference type="InterPro" id="IPR016156">
    <property type="entry name" value="FAD/NAD-linked_Rdtase_dimer_sf"/>
</dbReference>
<reference evidence="14 15" key="1">
    <citation type="submission" date="2008-07" db="EMBL/GenBank/DDBJ databases">
        <authorList>
            <person name="El-Sayed N."/>
            <person name="Caler E."/>
            <person name="Inman J."/>
            <person name="Amedeo P."/>
            <person name="Hass B."/>
            <person name="Wortman J."/>
        </authorList>
    </citation>
    <scope>NUCLEOTIDE SEQUENCE [LARGE SCALE GENOMIC DNA]</scope>
    <source>
        <strain evidence="15">ATCC 50983 / TXsc</strain>
    </source>
</reference>
<keyword evidence="10" id="KW-0547">Nucleotide-binding</keyword>
<comment type="subunit">
    <text evidence="2">Homodimer.</text>
</comment>
<keyword evidence="7" id="KW-1015">Disulfide bond</keyword>
<evidence type="ECO:0000256" key="7">
    <source>
        <dbReference type="ARBA" id="ARBA00023157"/>
    </source>
</evidence>
<keyword evidence="5 10" id="KW-0274">FAD</keyword>
<feature type="binding site" evidence="10">
    <location>
        <position position="301"/>
    </location>
    <ligand>
        <name>NAD(+)</name>
        <dbReference type="ChEBI" id="CHEBI:57540"/>
    </ligand>
</feature>
<dbReference type="EC" id="1.8.1.7" evidence="3"/>
<accession>C5L0N7</accession>
<dbReference type="Pfam" id="PF07992">
    <property type="entry name" value="Pyr_redox_2"/>
    <property type="match status" value="1"/>
</dbReference>
<dbReference type="OMA" id="MSKHYDY"/>
<dbReference type="PANTHER" id="PTHR42737">
    <property type="entry name" value="GLUTATHIONE REDUCTASE"/>
    <property type="match status" value="1"/>
</dbReference>
<dbReference type="OrthoDB" id="5956163at2759"/>
<sequence length="505" mass="54488">MSSSSTAAAARAVSSSSHKDLDYDYLVIGGGSGGMSSSRRAAGYRTPENPLKVGLIERDVDHMLAGTCVNVGCVPKKLTWHAATMNEIFHRDAGHYGFQTAEGGRNAPVIDYSTFKARRDEYLAGRRTFYQNLLKEAGVDLIRSAGRIVGNESDNDKVTIQLDDGKKLTAGHVLIACGGQPETPDIEGKEFVIDSDGFFQLEKIPKSVVVAGAGYIAVELAGIFNAFGADTTLTVRRHKALRTFDEDISDELMVQMKKSGMKVVTQFVPKKVTKDESTGILTLVAESGAEISAECIVMAAGRSVKPNVEAIGCKGIMDLTPKGYIKVDKYQNTSMPRVYAVGDAVGNFELTPVAIAAGRTLSDRLFGPFKDTSNLYIDYETIPTVVFAHPPIGTCGLTEAQAVEKYGKDNLKIYRSRFVNLYYGIFQVEPSDKPKTLVKVICTGPEEKVVGLHVIGMGADELLQGFAVAMRMGATKADLDRTVAIHPTAGEEIVTLAPWGPMSKH</sequence>
<dbReference type="InterPro" id="IPR023753">
    <property type="entry name" value="FAD/NAD-binding_dom"/>
</dbReference>
<feature type="active site" description="Proton acceptor" evidence="9">
    <location>
        <position position="486"/>
    </location>
</feature>
<feature type="binding site" evidence="10">
    <location>
        <position position="343"/>
    </location>
    <ligand>
        <name>FAD</name>
        <dbReference type="ChEBI" id="CHEBI:57692"/>
    </ligand>
</feature>
<dbReference type="GO" id="GO:0045454">
    <property type="term" value="P:cell redox homeostasis"/>
    <property type="evidence" value="ECO:0007669"/>
    <property type="project" value="InterPro"/>
</dbReference>
<evidence type="ECO:0000313" key="14">
    <source>
        <dbReference type="EMBL" id="EER09689.1"/>
    </source>
</evidence>
<evidence type="ECO:0000256" key="1">
    <source>
        <dbReference type="ARBA" id="ARBA00007532"/>
    </source>
</evidence>